<evidence type="ECO:0000256" key="1">
    <source>
        <dbReference type="ARBA" id="ARBA00023239"/>
    </source>
</evidence>
<dbReference type="GO" id="GO:0005737">
    <property type="term" value="C:cytoplasm"/>
    <property type="evidence" value="ECO:0007669"/>
    <property type="project" value="TreeGrafter"/>
</dbReference>
<dbReference type="EMBL" id="JACRSP010000003">
    <property type="protein sequence ID" value="MBC8536498.1"/>
    <property type="molecule type" value="Genomic_DNA"/>
</dbReference>
<dbReference type="PANTHER" id="PTHR21240:SF28">
    <property type="entry name" value="ISO-OROTATE DECARBOXYLASE (EUROFUNG)"/>
    <property type="match status" value="1"/>
</dbReference>
<dbReference type="GO" id="GO:0016787">
    <property type="term" value="F:hydrolase activity"/>
    <property type="evidence" value="ECO:0007669"/>
    <property type="project" value="InterPro"/>
</dbReference>
<dbReference type="Gene3D" id="3.20.20.140">
    <property type="entry name" value="Metal-dependent hydrolases"/>
    <property type="match status" value="1"/>
</dbReference>
<reference evidence="3" key="1">
    <citation type="submission" date="2020-08" db="EMBL/GenBank/DDBJ databases">
        <title>Genome public.</title>
        <authorList>
            <person name="Liu C."/>
            <person name="Sun Q."/>
        </authorList>
    </citation>
    <scope>NUCLEOTIDE SEQUENCE</scope>
    <source>
        <strain evidence="3">BX7</strain>
    </source>
</reference>
<dbReference type="CDD" id="cd01292">
    <property type="entry name" value="metallo-dependent_hydrolases"/>
    <property type="match status" value="1"/>
</dbReference>
<dbReference type="InterPro" id="IPR032465">
    <property type="entry name" value="ACMSD"/>
</dbReference>
<gene>
    <name evidence="3" type="ORF">H8695_07360</name>
</gene>
<sequence>MLIDFHIHAFHEKIAARAIESLEENIKVKSLTDGTLAGAKRLLRECGVDQALVLPIATKPSQQTLINDWAGSINGRDGIWALGSVHPAAPDALDELDRIRALGLRGVKLHPNFQDFFIDDKRAFPIYEKCAALGLFVVFHAGFDPLTPDTIYASPEGLLRIHRQFPKLTMVCAHLGGLALWDEVERTLVGEDVYLDTAVVARYIDREQCERIIKNHGADRVLFGSDLPWSRPSMEYELVNSFDLTEPQKQSIFHGNAERLLGLSE</sequence>
<evidence type="ECO:0000259" key="2">
    <source>
        <dbReference type="Pfam" id="PF04909"/>
    </source>
</evidence>
<accession>A0A926DDA6</accession>
<dbReference type="SUPFAM" id="SSF51556">
    <property type="entry name" value="Metallo-dependent hydrolases"/>
    <property type="match status" value="1"/>
</dbReference>
<dbReference type="RefSeq" id="WP_249300342.1">
    <property type="nucleotide sequence ID" value="NZ_JACRSP010000003.1"/>
</dbReference>
<comment type="caution">
    <text evidence="3">The sequence shown here is derived from an EMBL/GenBank/DDBJ whole genome shotgun (WGS) entry which is preliminary data.</text>
</comment>
<organism evidence="3 4">
    <name type="scientific">Feifania hominis</name>
    <dbReference type="NCBI Taxonomy" id="2763660"/>
    <lineage>
        <taxon>Bacteria</taxon>
        <taxon>Bacillati</taxon>
        <taxon>Bacillota</taxon>
        <taxon>Clostridia</taxon>
        <taxon>Eubacteriales</taxon>
        <taxon>Feifaniaceae</taxon>
        <taxon>Feifania</taxon>
    </lineage>
</organism>
<keyword evidence="1" id="KW-0456">Lyase</keyword>
<dbReference type="Proteomes" id="UP000620366">
    <property type="component" value="Unassembled WGS sequence"/>
</dbReference>
<dbReference type="GO" id="GO:0016831">
    <property type="term" value="F:carboxy-lyase activity"/>
    <property type="evidence" value="ECO:0007669"/>
    <property type="project" value="InterPro"/>
</dbReference>
<dbReference type="Pfam" id="PF04909">
    <property type="entry name" value="Amidohydro_2"/>
    <property type="match status" value="1"/>
</dbReference>
<evidence type="ECO:0000313" key="4">
    <source>
        <dbReference type="Proteomes" id="UP000620366"/>
    </source>
</evidence>
<dbReference type="InterPro" id="IPR032466">
    <property type="entry name" value="Metal_Hydrolase"/>
</dbReference>
<feature type="domain" description="Amidohydrolase-related" evidence="2">
    <location>
        <begin position="3"/>
        <end position="263"/>
    </location>
</feature>
<dbReference type="AlphaFoldDB" id="A0A926DDA6"/>
<dbReference type="InterPro" id="IPR006680">
    <property type="entry name" value="Amidohydro-rel"/>
</dbReference>
<name>A0A926DDA6_9FIRM</name>
<evidence type="ECO:0000313" key="3">
    <source>
        <dbReference type="EMBL" id="MBC8536498.1"/>
    </source>
</evidence>
<dbReference type="PANTHER" id="PTHR21240">
    <property type="entry name" value="2-AMINO-3-CARBOXYLMUCONATE-6-SEMIALDEHYDE DECARBOXYLASE"/>
    <property type="match status" value="1"/>
</dbReference>
<proteinExistence type="predicted"/>
<protein>
    <submittedName>
        <fullName evidence="3">Amidohydrolase</fullName>
    </submittedName>
</protein>
<keyword evidence="4" id="KW-1185">Reference proteome</keyword>
<dbReference type="GO" id="GO:0019748">
    <property type="term" value="P:secondary metabolic process"/>
    <property type="evidence" value="ECO:0007669"/>
    <property type="project" value="TreeGrafter"/>
</dbReference>